<dbReference type="InterPro" id="IPR036259">
    <property type="entry name" value="MFS_trans_sf"/>
</dbReference>
<keyword evidence="3" id="KW-1003">Cell membrane</keyword>
<feature type="transmembrane region" description="Helical" evidence="7">
    <location>
        <begin position="56"/>
        <end position="76"/>
    </location>
</feature>
<feature type="transmembrane region" description="Helical" evidence="7">
    <location>
        <begin position="110"/>
        <end position="132"/>
    </location>
</feature>
<dbReference type="RefSeq" id="WP_176570460.1">
    <property type="nucleotide sequence ID" value="NZ_CP056030.1"/>
</dbReference>
<reference evidence="9 10" key="1">
    <citation type="submission" date="2020-06" db="EMBL/GenBank/DDBJ databases">
        <title>Pseudomonas eucalypticola sp. nov., an endophyte of Eucalyptus dunnii leaves with biocontrol ability of eucalyptus leaf blight.</title>
        <authorList>
            <person name="Liu Y."/>
            <person name="Song Z."/>
            <person name="Zeng H."/>
            <person name="Lu M."/>
            <person name="Wang X."/>
            <person name="Lian X."/>
            <person name="Zhang Q."/>
        </authorList>
    </citation>
    <scope>NUCLEOTIDE SEQUENCE [LARGE SCALE GENOMIC DNA]</scope>
    <source>
        <strain evidence="9 10">NP-1</strain>
    </source>
</reference>
<feature type="transmembrane region" description="Helical" evidence="7">
    <location>
        <begin position="365"/>
        <end position="386"/>
    </location>
</feature>
<dbReference type="KEGG" id="pez:HWQ56_10780"/>
<dbReference type="SUPFAM" id="SSF103473">
    <property type="entry name" value="MFS general substrate transporter"/>
    <property type="match status" value="1"/>
</dbReference>
<dbReference type="NCBIfam" id="TIGR00897">
    <property type="entry name" value="2A0118"/>
    <property type="match status" value="1"/>
</dbReference>
<keyword evidence="10" id="KW-1185">Reference proteome</keyword>
<keyword evidence="5 7" id="KW-1133">Transmembrane helix</keyword>
<evidence type="ECO:0000259" key="8">
    <source>
        <dbReference type="PROSITE" id="PS50850"/>
    </source>
</evidence>
<name>A0A7D5H2Z5_9PSED</name>
<evidence type="ECO:0000256" key="5">
    <source>
        <dbReference type="ARBA" id="ARBA00022989"/>
    </source>
</evidence>
<feature type="transmembrane region" description="Helical" evidence="7">
    <location>
        <begin position="327"/>
        <end position="353"/>
    </location>
</feature>
<dbReference type="InterPro" id="IPR004748">
    <property type="entry name" value="Polyol_permease-like"/>
</dbReference>
<dbReference type="GO" id="GO:0022857">
    <property type="term" value="F:transmembrane transporter activity"/>
    <property type="evidence" value="ECO:0007669"/>
    <property type="project" value="InterPro"/>
</dbReference>
<dbReference type="InterPro" id="IPR020846">
    <property type="entry name" value="MFS_dom"/>
</dbReference>
<dbReference type="Proteomes" id="UP000509568">
    <property type="component" value="Chromosome"/>
</dbReference>
<organism evidence="9 10">
    <name type="scientific">Pseudomonas eucalypticola</name>
    <dbReference type="NCBI Taxonomy" id="2599595"/>
    <lineage>
        <taxon>Bacteria</taxon>
        <taxon>Pseudomonadati</taxon>
        <taxon>Pseudomonadota</taxon>
        <taxon>Gammaproteobacteria</taxon>
        <taxon>Pseudomonadales</taxon>
        <taxon>Pseudomonadaceae</taxon>
        <taxon>Pseudomonas</taxon>
    </lineage>
</organism>
<sequence length="433" mass="46806">MINNANEIIPTRRRLPPLYLIAAYLAIGVFMTGDGFEQAFLSHYVVSLGFSQSNASLLFAAYGLVAGLSACAAGVLSEAFGPRKIMLAGTAIWLVFHALFLKFGLAQKSFSLMVVYYCIRAIGYPLFVYSLVVWVTRTVPTQNLAAAMGWFWLVFMFGLGTSGSYIPSLTIPSIGEMNTLWLALGFVFVGACIGSMALSLKPISEPHLGFATNNKLKSLTRAVTLGWERKPLLAAGAIMMLAPMSIFGFAVVMPFLFIDTLGFSYSEWLRVWSVFMITNMVMNSVTGMLADRIGWTRLIRWQGCVGVATSCLLFYYIPSLFGHNIAIAMGIALIHGITVTGFVPLSAVFPALAPEEKGAALSLHNLAVGLAAFVGPGIASALLPLFGVQGVVWVYALLYIVSMSLLKFIKVPPMEKKDHNVSHAELASQAAAH</sequence>
<dbReference type="Pfam" id="PF07690">
    <property type="entry name" value="MFS_1"/>
    <property type="match status" value="1"/>
</dbReference>
<dbReference type="PROSITE" id="PS50850">
    <property type="entry name" value="MFS"/>
    <property type="match status" value="1"/>
</dbReference>
<evidence type="ECO:0000313" key="10">
    <source>
        <dbReference type="Proteomes" id="UP000509568"/>
    </source>
</evidence>
<keyword evidence="6 7" id="KW-0472">Membrane</keyword>
<dbReference type="GO" id="GO:0005886">
    <property type="term" value="C:plasma membrane"/>
    <property type="evidence" value="ECO:0007669"/>
    <property type="project" value="UniProtKB-SubCell"/>
</dbReference>
<dbReference type="EMBL" id="CP056030">
    <property type="protein sequence ID" value="QKZ04242.1"/>
    <property type="molecule type" value="Genomic_DNA"/>
</dbReference>
<feature type="domain" description="Major facilitator superfamily (MFS) profile" evidence="8">
    <location>
        <begin position="19"/>
        <end position="414"/>
    </location>
</feature>
<accession>A0A7D5H2Z5</accession>
<protein>
    <submittedName>
        <fullName evidence="9">MFS transporter</fullName>
    </submittedName>
</protein>
<dbReference type="InterPro" id="IPR050171">
    <property type="entry name" value="MFS_Transporters"/>
</dbReference>
<comment type="subcellular location">
    <subcellularLocation>
        <location evidence="1">Cell membrane</location>
        <topology evidence="1">Multi-pass membrane protein</topology>
    </subcellularLocation>
</comment>
<dbReference type="InterPro" id="IPR011701">
    <property type="entry name" value="MFS"/>
</dbReference>
<feature type="transmembrane region" description="Helical" evidence="7">
    <location>
        <begin position="269"/>
        <end position="289"/>
    </location>
</feature>
<feature type="transmembrane region" description="Helical" evidence="7">
    <location>
        <begin position="144"/>
        <end position="167"/>
    </location>
</feature>
<evidence type="ECO:0000256" key="4">
    <source>
        <dbReference type="ARBA" id="ARBA00022692"/>
    </source>
</evidence>
<feature type="transmembrane region" description="Helical" evidence="7">
    <location>
        <begin position="232"/>
        <end position="257"/>
    </location>
</feature>
<feature type="transmembrane region" description="Helical" evidence="7">
    <location>
        <begin position="392"/>
        <end position="409"/>
    </location>
</feature>
<keyword evidence="2" id="KW-0813">Transport</keyword>
<feature type="transmembrane region" description="Helical" evidence="7">
    <location>
        <begin position="179"/>
        <end position="200"/>
    </location>
</feature>
<keyword evidence="4 7" id="KW-0812">Transmembrane</keyword>
<dbReference type="Gene3D" id="1.20.1250.20">
    <property type="entry name" value="MFS general substrate transporter like domains"/>
    <property type="match status" value="2"/>
</dbReference>
<feature type="transmembrane region" description="Helical" evidence="7">
    <location>
        <begin position="18"/>
        <end position="36"/>
    </location>
</feature>
<proteinExistence type="predicted"/>
<evidence type="ECO:0000256" key="6">
    <source>
        <dbReference type="ARBA" id="ARBA00023136"/>
    </source>
</evidence>
<dbReference type="PANTHER" id="PTHR23517">
    <property type="entry name" value="RESISTANCE PROTEIN MDTM, PUTATIVE-RELATED-RELATED"/>
    <property type="match status" value="1"/>
</dbReference>
<dbReference type="AlphaFoldDB" id="A0A7D5H2Z5"/>
<evidence type="ECO:0000256" key="1">
    <source>
        <dbReference type="ARBA" id="ARBA00004651"/>
    </source>
</evidence>
<gene>
    <name evidence="9" type="ORF">HWQ56_10780</name>
</gene>
<evidence type="ECO:0000256" key="3">
    <source>
        <dbReference type="ARBA" id="ARBA00022475"/>
    </source>
</evidence>
<evidence type="ECO:0000256" key="2">
    <source>
        <dbReference type="ARBA" id="ARBA00022448"/>
    </source>
</evidence>
<evidence type="ECO:0000256" key="7">
    <source>
        <dbReference type="SAM" id="Phobius"/>
    </source>
</evidence>
<feature type="transmembrane region" description="Helical" evidence="7">
    <location>
        <begin position="85"/>
        <end position="104"/>
    </location>
</feature>
<feature type="transmembrane region" description="Helical" evidence="7">
    <location>
        <begin position="301"/>
        <end position="321"/>
    </location>
</feature>
<evidence type="ECO:0000313" key="9">
    <source>
        <dbReference type="EMBL" id="QKZ04242.1"/>
    </source>
</evidence>
<dbReference type="CDD" id="cd17337">
    <property type="entry name" value="MFS_CsbX"/>
    <property type="match status" value="1"/>
</dbReference>